<feature type="domain" description="Tc toxin complex TcA C-terminal TcB-binding" evidence="2">
    <location>
        <begin position="2772"/>
        <end position="3024"/>
    </location>
</feature>
<evidence type="ECO:0000259" key="3">
    <source>
        <dbReference type="Pfam" id="PF20220"/>
    </source>
</evidence>
<evidence type="ECO:0000313" key="5">
    <source>
        <dbReference type="Proteomes" id="UP000252107"/>
    </source>
</evidence>
<comment type="caution">
    <text evidence="4">The sequence shown here is derived from an EMBL/GenBank/DDBJ whole genome shotgun (WGS) entry which is preliminary data.</text>
</comment>
<keyword evidence="1" id="KW-0175">Coiled coil</keyword>
<keyword evidence="5" id="KW-1185">Reference proteome</keyword>
<sequence length="3194" mass="360041">MPQSFVITGKIEISGSPDFLLGGRVEAYDRTLPSLEQRGKAPQLLGKSPIERENLQFRIEFTDEQFRQTGNGSSGLRQPTKINPNLSFKVFDATGREQTVTGIVPQDGGDPVQIVFNAPSNLEAITIQVAPIPEVAISKYEKLVALITPVIVTISLADLTNADVTFLVNQQGELFDGEPLKVQIEWLRRSALLAQQTNLPIEALYAWGRKIPITDSPNDLPSVLRGLLTREDIELSQTLQAAITENIISAQLSDRIPEILTQIERLRVNQGLLVARQFVGKLLNERTGEPLVGFRVQGFDLDAGDQRRDLGQAFSNDQGVFSLTYITPPIPTEATTEQRQRRLRLEVFINPQNQEKFEIEVQAGADQNVQDVRVTLPAPPETPIERLPGLSSIEPSPSFPTVARFAAASEPATSSGLIPFLQSQNINTLEALRSAGGIRQLENLPSDVDETQIELVETHTELYPLTNNVETSAALIDRGYNSLTQIARTSRSDFVNDLRDRSDFNAVELHTVARAQTAFLNNLRFRDAADRANGLETPFSMSENVRCTCQACESAVSPLAYLADLLKFATTDGNIKKFDPENPAAPATPITATDLTKILYQPFDKLRASCEAVDTPVRQVRLCIEVLRDYLKAKPPADPTKLATAEKQYLLAAYTSLLTKLGTSFSEIRLARNSEPASRKSLADRLGIDISHVNALFLDPNATDSKPLTEAKLEELLGLVDTTRNPLSEGVKLGDTQNQITTWNLNNVQPGANADQEGKVYVKLTRSASTQDPTTNVVQIELYRNKPLQDGSFEATNLVASGEISTDNGTVKLLPENKSGLYGVFDITYTADSNLISIAAVPEFINWRLQHLRTLWKAQDWTTDAYEETQSAVSLKQLPANITLTSPGNTFPPPLEAISYDRDRQRLIRSTGVMIPEERQRLLALSLDKDFQQAVEQLFQVSQRLPQSAVTLKQLLASITTSTSTVFTFASPLEAISYDRDRQQLIRSAGAMTTTERERLLSLAAIAPEESGNDREIKRQFQEAVKQLFQVSQRLPIIDPDLVGPDDFRNSTQNDPVFKLWQKRSEWVISRLEALAALPKTQNGAPSITELFTDMSKTVYYSINDSLVSIIAWSTTTFADLTALRNQLNEGDVAKVKLRLQDEFNLTVESFTRLMAIAEKANIWESNPQSEEEVSEEEWQEVYSILVQVLKMKLFATWRQEEKDAQIQLGPESFWLSLTQPQERDWPQTLSTTEPTINPSMLKLKDLPDAVVGEQAIKLWNDRQKALAQIPSDLEKKLKDSNGFDSTSGFDLVIKEAIGDASLDLERIQNELSNLTTVDEAIIEINSLINSSSLTGALTVESFKRLLNIRKKVGTSNKATRAEWAEIYTILAKPYKIKVLYPTWKEQETPGGTRLSYWQLLKAKLPRWRASNEGRQAWLQALLDRSQPPLIDPDLIDPGDLKNSFEGSAFAIWKRRETAITEKLESLNTRPKDLAGLEQRFQDTLGISKDDFLKVAETQARGEIIADRLVQLSLEFAEFNYLLRIVRLLEQNQTVLASEWENIDSILVQVWKRRQAAKWRSEEREEGVFRSPDFFQIQFQDTPANSLGEADPKEIWRSPKLIYLDWQEQLQTRIDQEQQTIQAYREAISAAEEETLEQLRDALVSAIDVQGGLEAKAKWVTENLLIDAKTSSSITTTRVAQAIETLQTLFLALRTGRSEEQFKDLELSQEIYDKASKVLGSYTSWRAAMFVFLYPENILQPGLRGLQTPTFQTLVNKTQSNLEFDLNDVKQAIDEYSVYFRDIRFLTVEASCLYNELGESALLYMFGRGFTNSIYWSVYDTNNKSGFAQELWLPIEADTGISIKNWNNIVKILGAIPYKSSIFLFAQKSNYTVIYAEYNINNKKWNSEAKDLNLDIPGVTGGTQIQVVVKQRNYNEPPHLAFLINSTIYERRLNSQGTDWEEGGFRIFTPSSSVPITSNTILLAMVTDLNDTVYIIRTSATGFIIDRCYPFNTNNGLASITYNRNDGSYQGAFFCPRTDNLYIFVEFNGSTQLLRLNDFGFFPVSSPLTGPATNPTSGSVYFSVPTSSFEPLSQNAPKHFVYLKYDKIDNVIGLPFVEDLQPYVSYIDTDNLDLIFIRPPFLAKPVVSPSVVDIPIQLTNELERRAAIQKSFEVSLAGLEVNLTYLQEAFYFVPIQLGIALQRSGEYLAALDLFRTVYDYIIEEDKRKIYYGLTREESLELTYERSQDWLLAPLNPHLIAATRQNTYTRFTLFAVIRCLLEFADAEFTQDTGESNARARSLYLTAQELLESKELKQTIPGCDEVVGFLDDVEPDDPRWRSAFLALRERVNSLSDLQIRRRVVSEIQSALRTTDPIEQRFANARAILDRATAELTPTPTLTQVIEQTESTNHQMQRTLMLDAAIQPALENLRLTARAATDPTSQIPPDFIPLLVTAFCIPVNPLLQSLRLRTETSLKKLRTGLNIAGLKRQLEPYSAPADTTSSLPTIDAERQLVSPVATINLQPTLYRYQVLIERAKQLVQLAAQVEAGYLSAEAGFLGAKAGGLGAIAGVQSDEEQREDKRFEKGYSILKAQQDLGLAEAGIKLQDLRLTEANADVDLASYQKYKSLRQRDIYQSLISSEENLFELRLIDNYEKLYESNFFIAYESQILEKHREEYPTKNALTAIKNKYYSAISANEAEFNIAVNSFYASFERRKQEWDLQRQFVELDIAISDNQIKVTKARVGIVGQEKFIAQLQATNAQDIVKYLEGRIIENPKLTNTLKLTVEQFQLTAELYDYIRNVLQGVYRYFLQQATAIAKLAENQLAFERQEVPPTYIQSDYWSVPINDTTNSNPNTATPDRRGLTGSARLLQDVYQLDQYAFTTNKRKLQLTKTFSLASLAPVEFQQFRETGVILFSTPMELFDRDFPGHYLRLIRRVRTSVIALIPPTQGIKATLSTVGITRVVVGPDVFQTIPIRRDPEFVALSSPTNATGLFELESLQPDFLVPFEGNGVDSSWEFRMPKAANQFDYRTIADVLITIEYTALNSNDYRQQVIQTLNPNLSSDRPFSFRNHFADQWYDLNNPEQIKTPMKVKFQTFREDFPPNVETLKIQQVLLYFVRASEKTFEIPTTELRFTERVNQGTVGGSATAIDGIISTRRGNAGSWTAMISKSPVGEWELTLPNTEEVKKHFQDEEIDDILFVITYAGRTPEWPA</sequence>
<dbReference type="InterPro" id="IPR040840">
    <property type="entry name" value="TcA_TcB_BD"/>
</dbReference>
<dbReference type="Pfam" id="PF20220">
    <property type="entry name" value="ABC_toxin_N"/>
    <property type="match status" value="1"/>
</dbReference>
<feature type="coiled-coil region" evidence="1">
    <location>
        <begin position="1607"/>
        <end position="1634"/>
    </location>
</feature>
<dbReference type="EMBL" id="LXQD01000009">
    <property type="protein sequence ID" value="RCJ42353.1"/>
    <property type="molecule type" value="Genomic_DNA"/>
</dbReference>
<dbReference type="Proteomes" id="UP000252107">
    <property type="component" value="Unassembled WGS sequence"/>
</dbReference>
<evidence type="ECO:0000313" key="4">
    <source>
        <dbReference type="EMBL" id="RCJ42353.1"/>
    </source>
</evidence>
<dbReference type="Pfam" id="PF18276">
    <property type="entry name" value="TcA_TcB_BD"/>
    <property type="match status" value="1"/>
</dbReference>
<protein>
    <submittedName>
        <fullName evidence="4">Uncharacterized protein</fullName>
    </submittedName>
</protein>
<reference evidence="4" key="1">
    <citation type="submission" date="2016-04" db="EMBL/GenBank/DDBJ databases">
        <authorList>
            <person name="Tabuchi Yagui T.R."/>
        </authorList>
    </citation>
    <scope>NUCLEOTIDE SEQUENCE [LARGE SCALE GENOMIC DNA]</scope>
    <source>
        <strain evidence="4">NIES-26</strain>
    </source>
</reference>
<evidence type="ECO:0000259" key="2">
    <source>
        <dbReference type="Pfam" id="PF18276"/>
    </source>
</evidence>
<name>A0A367S2W4_9NOSO</name>
<feature type="domain" description="ABC toxin N-terminal" evidence="3">
    <location>
        <begin position="1637"/>
        <end position="1754"/>
    </location>
</feature>
<proteinExistence type="predicted"/>
<accession>A0A367S2W4</accession>
<organism evidence="4 5">
    <name type="scientific">Nostoc minutum NIES-26</name>
    <dbReference type="NCBI Taxonomy" id="1844469"/>
    <lineage>
        <taxon>Bacteria</taxon>
        <taxon>Bacillati</taxon>
        <taxon>Cyanobacteriota</taxon>
        <taxon>Cyanophyceae</taxon>
        <taxon>Nostocales</taxon>
        <taxon>Nostocaceae</taxon>
        <taxon>Nostoc</taxon>
    </lineage>
</organism>
<evidence type="ECO:0000256" key="1">
    <source>
        <dbReference type="SAM" id="Coils"/>
    </source>
</evidence>
<gene>
    <name evidence="4" type="ORF">A6770_35085</name>
</gene>
<dbReference type="InterPro" id="IPR046839">
    <property type="entry name" value="ABC_toxin_N"/>
</dbReference>
<dbReference type="SUPFAM" id="SSF89372">
    <property type="entry name" value="Fucose-specific lectin"/>
    <property type="match status" value="1"/>
</dbReference>